<organism evidence="2 3">
    <name type="scientific">Rhodopirellula sallentina SM41</name>
    <dbReference type="NCBI Taxonomy" id="1263870"/>
    <lineage>
        <taxon>Bacteria</taxon>
        <taxon>Pseudomonadati</taxon>
        <taxon>Planctomycetota</taxon>
        <taxon>Planctomycetia</taxon>
        <taxon>Pirellulales</taxon>
        <taxon>Pirellulaceae</taxon>
        <taxon>Rhodopirellula</taxon>
    </lineage>
</organism>
<reference evidence="2 3" key="1">
    <citation type="journal article" date="2013" name="Mar. Genomics">
        <title>Expression of sulfatases in Rhodopirellula baltica and the diversity of sulfatases in the genus Rhodopirellula.</title>
        <authorList>
            <person name="Wegner C.E."/>
            <person name="Richter-Heitmann T."/>
            <person name="Klindworth A."/>
            <person name="Klockow C."/>
            <person name="Richter M."/>
            <person name="Achstetter T."/>
            <person name="Glockner F.O."/>
            <person name="Harder J."/>
        </authorList>
    </citation>
    <scope>NUCLEOTIDE SEQUENCE [LARGE SCALE GENOMIC DNA]</scope>
    <source>
        <strain evidence="2 3">SM41</strain>
    </source>
</reference>
<feature type="compositionally biased region" description="Polar residues" evidence="1">
    <location>
        <begin position="753"/>
        <end position="762"/>
    </location>
</feature>
<feature type="region of interest" description="Disordered" evidence="1">
    <location>
        <begin position="736"/>
        <end position="762"/>
    </location>
</feature>
<dbReference type="Gene3D" id="1.10.1330.10">
    <property type="entry name" value="Dockerin domain"/>
    <property type="match status" value="1"/>
</dbReference>
<dbReference type="PATRIC" id="fig|1263870.3.peg.6188"/>
<comment type="caution">
    <text evidence="2">The sequence shown here is derived from an EMBL/GenBank/DDBJ whole genome shotgun (WGS) entry which is preliminary data.</text>
</comment>
<keyword evidence="3" id="KW-1185">Reference proteome</keyword>
<dbReference type="SUPFAM" id="SSF63446">
    <property type="entry name" value="Type I dockerin domain"/>
    <property type="match status" value="1"/>
</dbReference>
<evidence type="ECO:0008006" key="4">
    <source>
        <dbReference type="Google" id="ProtNLM"/>
    </source>
</evidence>
<evidence type="ECO:0000313" key="2">
    <source>
        <dbReference type="EMBL" id="EMI52746.1"/>
    </source>
</evidence>
<evidence type="ECO:0000256" key="1">
    <source>
        <dbReference type="SAM" id="MobiDB-lite"/>
    </source>
</evidence>
<dbReference type="GO" id="GO:0000272">
    <property type="term" value="P:polysaccharide catabolic process"/>
    <property type="evidence" value="ECO:0007669"/>
    <property type="project" value="InterPro"/>
</dbReference>
<accession>M5U4H4</accession>
<dbReference type="InterPro" id="IPR036439">
    <property type="entry name" value="Dockerin_dom_sf"/>
</dbReference>
<name>M5U4H4_9BACT</name>
<dbReference type="Proteomes" id="UP000011885">
    <property type="component" value="Unassembled WGS sequence"/>
</dbReference>
<dbReference type="RefSeq" id="WP_008687030.1">
    <property type="nucleotide sequence ID" value="NZ_ANOH01000407.1"/>
</dbReference>
<dbReference type="InterPro" id="IPR002105">
    <property type="entry name" value="Dockerin_1_rpt"/>
</dbReference>
<dbReference type="EMBL" id="ANOH01000407">
    <property type="protein sequence ID" value="EMI52746.1"/>
    <property type="molecule type" value="Genomic_DNA"/>
</dbReference>
<dbReference type="GO" id="GO:0004553">
    <property type="term" value="F:hydrolase activity, hydrolyzing O-glycosyl compounds"/>
    <property type="evidence" value="ECO:0007669"/>
    <property type="project" value="InterPro"/>
</dbReference>
<dbReference type="SUPFAM" id="SSF117074">
    <property type="entry name" value="Hypothetical protein PA1324"/>
    <property type="match status" value="1"/>
</dbReference>
<evidence type="ECO:0000313" key="3">
    <source>
        <dbReference type="Proteomes" id="UP000011885"/>
    </source>
</evidence>
<dbReference type="Pfam" id="PF00404">
    <property type="entry name" value="Dockerin_1"/>
    <property type="match status" value="1"/>
</dbReference>
<gene>
    <name evidence="2" type="ORF">RSSM_05837</name>
</gene>
<proteinExistence type="predicted"/>
<protein>
    <recommendedName>
        <fullName evidence="4">Protein containing Planctomycete extracellular domain protein</fullName>
    </recommendedName>
</protein>
<dbReference type="AlphaFoldDB" id="M5U4H4"/>
<feature type="region of interest" description="Disordered" evidence="1">
    <location>
        <begin position="784"/>
        <end position="806"/>
    </location>
</feature>
<sequence length="806" mass="86568">MLPPYRNRSLSRRPRLEVLENRRVMAAELPFGATMEDTAEFLLGTVTVTPIFLESDGSIDTETQDWTTEEIDSVLAKISEGVNWWSDALDELDTVHSLEFVIDDTYARDPVETGYEPIDRTSNNYNNYVGDFLDYAQIDASLQLDEGMFAFNNSQREKFGTDWAFSIFVADSSDDTDGFFPHEGTFRGAFAFPGGLYMVTPSTRPSSTIAHEMGHIFWAMDEYAGGGTYANSRGYYNSQNLNAWDNPTPGFEQEDSIMAGYDSLVASFVSKTSAESTLAQVGWQDSDGDGIFDVLDVPLNLTGAGSFNPLTSQFEFVGEASVGVLTNQNSSGHQSDITLNRVSRLEVSIDDGPWQTVAEPDAYTASFDLGISVPSDFATIDLRVVDAQTGLTSETLSATRTTPLLSDGSRFTGYAFLDADSSGTISEGESLLGDISLTLQSADGSPLPSGQLIAADQTQNTTLDTVDGITVTGDVTSLESNVEVREYAALDDLPLLHVFDPQLRFWTPQLADRVTIEAAFEEPTGFVEVDVVGLESDGVAYARLEAFDAQGNLVARATTNTANDDDGILGFGESQTLRLSDPTSSIVEIRVVGHANSKVGLSGIRTGISGTWNTDAFGSFSIDDLPAGQYRVTAVADQVTYGFETIQFDPASGEPVVLAATIIDSPRFNTDDPFDVSQDGAVTALDALQVINDLNLNGARSLSWSETNGSKIDVTNDGVVSALDALRVINYLNERDAESAPSGEPTAAASESALATNESSGAEVNVAGIDEVLSEPIKWVSQVDADNEDESEGLVFHEGVDSASSQ</sequence>